<dbReference type="KEGG" id="cnt:JT31_21710"/>
<gene>
    <name evidence="1" type="ORF">JT31_21710</name>
</gene>
<sequence>MKRYCSRRGCSKQHEEEEMLCVSEKGGRSKLYFCRDTDCHGKYLSSKTIRTAYRKNVYSRNFQRYSGLK</sequence>
<name>A0A089RL10_9ENTR</name>
<organism evidence="1 2">
    <name type="scientific">Cedecea neteri</name>
    <dbReference type="NCBI Taxonomy" id="158822"/>
    <lineage>
        <taxon>Bacteria</taxon>
        <taxon>Pseudomonadati</taxon>
        <taxon>Pseudomonadota</taxon>
        <taxon>Gammaproteobacteria</taxon>
        <taxon>Enterobacterales</taxon>
        <taxon>Enterobacteriaceae</taxon>
        <taxon>Cedecea</taxon>
    </lineage>
</organism>
<accession>A0A089RL10</accession>
<reference evidence="1 2" key="1">
    <citation type="submission" date="2014-09" db="EMBL/GenBank/DDBJ databases">
        <title>Cedecea neteri SSMD04 Genome Sequencing.</title>
        <authorList>
            <person name="Tan J.-Y."/>
        </authorList>
    </citation>
    <scope>NUCLEOTIDE SEQUENCE [LARGE SCALE GENOMIC DNA]</scope>
    <source>
        <strain evidence="1 2">SSMD04</strain>
    </source>
</reference>
<dbReference type="AlphaFoldDB" id="A0A089RL10"/>
<protein>
    <submittedName>
        <fullName evidence="1">Uncharacterized protein</fullName>
    </submittedName>
</protein>
<evidence type="ECO:0000313" key="1">
    <source>
        <dbReference type="EMBL" id="AIR07135.1"/>
    </source>
</evidence>
<dbReference type="EMBL" id="CP009451">
    <property type="protein sequence ID" value="AIR07135.1"/>
    <property type="molecule type" value="Genomic_DNA"/>
</dbReference>
<proteinExistence type="predicted"/>
<evidence type="ECO:0000313" key="2">
    <source>
        <dbReference type="Proteomes" id="UP000029481"/>
    </source>
</evidence>
<dbReference type="Proteomes" id="UP000029481">
    <property type="component" value="Chromosome"/>
</dbReference>
<keyword evidence="2" id="KW-1185">Reference proteome</keyword>